<feature type="transmembrane region" description="Helical" evidence="1">
    <location>
        <begin position="36"/>
        <end position="55"/>
    </location>
</feature>
<accession>E0UHM3</accession>
<keyword evidence="1" id="KW-0472">Membrane</keyword>
<evidence type="ECO:0000256" key="1">
    <source>
        <dbReference type="SAM" id="Phobius"/>
    </source>
</evidence>
<reference evidence="3" key="1">
    <citation type="journal article" date="2011" name="MBio">
        <title>Novel metabolic attributes of the genus Cyanothece, comprising a group of unicellular nitrogen-fixing Cyanobacteria.</title>
        <authorList>
            <person name="Bandyopadhyay A."/>
            <person name="Elvitigala T."/>
            <person name="Welsh E."/>
            <person name="Stockel J."/>
            <person name="Liberton M."/>
            <person name="Min H."/>
            <person name="Sherman L.A."/>
            <person name="Pakrasi H.B."/>
        </authorList>
    </citation>
    <scope>NUCLEOTIDE SEQUENCE [LARGE SCALE GENOMIC DNA]</scope>
    <source>
        <strain evidence="3">PCC 7822</strain>
    </source>
</reference>
<gene>
    <name evidence="2" type="ordered locus">Cyan7822_1277</name>
</gene>
<dbReference type="KEGG" id="cyj:Cyan7822_1277"/>
<dbReference type="HOGENOM" id="CLU_191301_0_1_3"/>
<dbReference type="eggNOG" id="ENOG5033C1W">
    <property type="taxonomic scope" value="Bacteria"/>
</dbReference>
<dbReference type="RefSeq" id="WP_013321387.1">
    <property type="nucleotide sequence ID" value="NC_014501.1"/>
</dbReference>
<dbReference type="Proteomes" id="UP000008206">
    <property type="component" value="Chromosome"/>
</dbReference>
<protein>
    <submittedName>
        <fullName evidence="2">Uncharacterized protein</fullName>
    </submittedName>
</protein>
<evidence type="ECO:0000313" key="2">
    <source>
        <dbReference type="EMBL" id="ADN13280.1"/>
    </source>
</evidence>
<evidence type="ECO:0000313" key="3">
    <source>
        <dbReference type="Proteomes" id="UP000008206"/>
    </source>
</evidence>
<keyword evidence="1" id="KW-1133">Transmembrane helix</keyword>
<organism evidence="2 3">
    <name type="scientific">Gloeothece verrucosa (strain PCC 7822)</name>
    <name type="common">Cyanothece sp. (strain PCC 7822)</name>
    <dbReference type="NCBI Taxonomy" id="497965"/>
    <lineage>
        <taxon>Bacteria</taxon>
        <taxon>Bacillati</taxon>
        <taxon>Cyanobacteriota</taxon>
        <taxon>Cyanophyceae</taxon>
        <taxon>Oscillatoriophycideae</taxon>
        <taxon>Chroococcales</taxon>
        <taxon>Aphanothecaceae</taxon>
        <taxon>Gloeothece</taxon>
        <taxon>Gloeothece verrucosa</taxon>
    </lineage>
</organism>
<proteinExistence type="predicted"/>
<dbReference type="STRING" id="497965.Cyan7822_1277"/>
<keyword evidence="3" id="KW-1185">Reference proteome</keyword>
<name>E0UHM3_GLOV7</name>
<dbReference type="AlphaFoldDB" id="E0UHM3"/>
<keyword evidence="1" id="KW-0812">Transmembrane</keyword>
<dbReference type="EMBL" id="CP002198">
    <property type="protein sequence ID" value="ADN13280.1"/>
    <property type="molecule type" value="Genomic_DNA"/>
</dbReference>
<sequence length="58" mass="5932">MYNKNTNKDLIGAALTAGLGAGVVTSFAVSQGQHPLMALAITALAAIFAVICHYADLI</sequence>